<evidence type="ECO:0000256" key="4">
    <source>
        <dbReference type="ARBA" id="ARBA00022884"/>
    </source>
</evidence>
<feature type="region of interest" description="Disordered" evidence="6">
    <location>
        <begin position="1"/>
        <end position="148"/>
    </location>
</feature>
<reference evidence="7" key="1">
    <citation type="submission" date="2020-01" db="EMBL/GenBank/DDBJ databases">
        <authorList>
            <consortium name="DOE Joint Genome Institute"/>
            <person name="Haridas S."/>
            <person name="Albert R."/>
            <person name="Binder M."/>
            <person name="Bloem J."/>
            <person name="Labutti K."/>
            <person name="Salamov A."/>
            <person name="Andreopoulos B."/>
            <person name="Baker S.E."/>
            <person name="Barry K."/>
            <person name="Bills G."/>
            <person name="Bluhm B.H."/>
            <person name="Cannon C."/>
            <person name="Castanera R."/>
            <person name="Culley D.E."/>
            <person name="Daum C."/>
            <person name="Ezra D."/>
            <person name="Gonzalez J.B."/>
            <person name="Henrissat B."/>
            <person name="Kuo A."/>
            <person name="Liang C."/>
            <person name="Lipzen A."/>
            <person name="Lutzoni F."/>
            <person name="Magnuson J."/>
            <person name="Mondo S."/>
            <person name="Nolan M."/>
            <person name="Ohm R."/>
            <person name="Pangilinan J."/>
            <person name="Park H.-J."/>
            <person name="Ramirez L."/>
            <person name="Alfaro M."/>
            <person name="Sun H."/>
            <person name="Tritt A."/>
            <person name="Yoshinaga Y."/>
            <person name="Zwiers L.-H."/>
            <person name="Turgeon B.G."/>
            <person name="Goodwin S.B."/>
            <person name="Spatafora J.W."/>
            <person name="Crous P.W."/>
            <person name="Grigoriev I.V."/>
        </authorList>
    </citation>
    <scope>NUCLEOTIDE SEQUENCE</scope>
    <source>
        <strain evidence="7">P77</strain>
    </source>
</reference>
<feature type="compositionally biased region" description="Basic residues" evidence="6">
    <location>
        <begin position="114"/>
        <end position="124"/>
    </location>
</feature>
<accession>A0A6A5KVK9</accession>
<keyword evidence="2" id="KW-0820">tRNA-binding</keyword>
<name>A0A6A5KVK9_9PLEO</name>
<evidence type="ECO:0000256" key="1">
    <source>
        <dbReference type="ARBA" id="ARBA00013260"/>
    </source>
</evidence>
<keyword evidence="8" id="KW-1185">Reference proteome</keyword>
<dbReference type="AlphaFoldDB" id="A0A6A5KVK9"/>
<evidence type="ECO:0000256" key="5">
    <source>
        <dbReference type="ARBA" id="ARBA00038063"/>
    </source>
</evidence>
<dbReference type="GO" id="GO:0004045">
    <property type="term" value="F:peptidyl-tRNA hydrolase activity"/>
    <property type="evidence" value="ECO:0007669"/>
    <property type="project" value="UniProtKB-EC"/>
</dbReference>
<dbReference type="InterPro" id="IPR018171">
    <property type="entry name" value="Pept_tRNA_hydro_CS"/>
</dbReference>
<dbReference type="EMBL" id="ML975247">
    <property type="protein sequence ID" value="KAF1839026.1"/>
    <property type="molecule type" value="Genomic_DNA"/>
</dbReference>
<evidence type="ECO:0000313" key="8">
    <source>
        <dbReference type="Proteomes" id="UP000800040"/>
    </source>
</evidence>
<dbReference type="GO" id="GO:0000049">
    <property type="term" value="F:tRNA binding"/>
    <property type="evidence" value="ECO:0007669"/>
    <property type="project" value="UniProtKB-KW"/>
</dbReference>
<evidence type="ECO:0000256" key="6">
    <source>
        <dbReference type="SAM" id="MobiDB-lite"/>
    </source>
</evidence>
<dbReference type="PANTHER" id="PTHR17224">
    <property type="entry name" value="PEPTIDYL-TRNA HYDROLASE"/>
    <property type="match status" value="1"/>
</dbReference>
<dbReference type="PANTHER" id="PTHR17224:SF1">
    <property type="entry name" value="PEPTIDYL-TRNA HYDROLASE"/>
    <property type="match status" value="1"/>
</dbReference>
<evidence type="ECO:0000313" key="7">
    <source>
        <dbReference type="EMBL" id="KAF1839026.1"/>
    </source>
</evidence>
<dbReference type="EC" id="3.1.1.29" evidence="1"/>
<feature type="compositionally biased region" description="Pro residues" evidence="6">
    <location>
        <begin position="132"/>
        <end position="146"/>
    </location>
</feature>
<dbReference type="SUPFAM" id="SSF53178">
    <property type="entry name" value="Peptidyl-tRNA hydrolase-like"/>
    <property type="match status" value="1"/>
</dbReference>
<proteinExistence type="inferred from homology"/>
<keyword evidence="3 7" id="KW-0378">Hydrolase</keyword>
<organism evidence="7 8">
    <name type="scientific">Decorospora gaudefroyi</name>
    <dbReference type="NCBI Taxonomy" id="184978"/>
    <lineage>
        <taxon>Eukaryota</taxon>
        <taxon>Fungi</taxon>
        <taxon>Dikarya</taxon>
        <taxon>Ascomycota</taxon>
        <taxon>Pezizomycotina</taxon>
        <taxon>Dothideomycetes</taxon>
        <taxon>Pleosporomycetidae</taxon>
        <taxon>Pleosporales</taxon>
        <taxon>Pleosporineae</taxon>
        <taxon>Pleosporaceae</taxon>
        <taxon>Decorospora</taxon>
    </lineage>
</organism>
<evidence type="ECO:0000256" key="3">
    <source>
        <dbReference type="ARBA" id="ARBA00022801"/>
    </source>
</evidence>
<comment type="similarity">
    <text evidence="5">Belongs to the PTH family.</text>
</comment>
<dbReference type="PROSITE" id="PS01196">
    <property type="entry name" value="PEPT_TRNA_HYDROL_2"/>
    <property type="match status" value="1"/>
</dbReference>
<dbReference type="OrthoDB" id="1711136at2759"/>
<dbReference type="NCBIfam" id="TIGR00447">
    <property type="entry name" value="pth"/>
    <property type="match status" value="1"/>
</dbReference>
<dbReference type="Gene3D" id="3.40.50.1470">
    <property type="entry name" value="Peptidyl-tRNA hydrolase"/>
    <property type="match status" value="1"/>
</dbReference>
<protein>
    <recommendedName>
        <fullName evidence="1">peptidyl-tRNA hydrolase</fullName>
        <ecNumber evidence="1">3.1.1.29</ecNumber>
    </recommendedName>
</protein>
<gene>
    <name evidence="7" type="ORF">BDW02DRAFT_564362</name>
</gene>
<keyword evidence="4" id="KW-0694">RNA-binding</keyword>
<dbReference type="Proteomes" id="UP000800040">
    <property type="component" value="Unassembled WGS sequence"/>
</dbReference>
<dbReference type="InterPro" id="IPR001328">
    <property type="entry name" value="Pept_tRNA_hydro"/>
</dbReference>
<dbReference type="Pfam" id="PF01195">
    <property type="entry name" value="Pept_tRNA_hydro"/>
    <property type="match status" value="1"/>
</dbReference>
<evidence type="ECO:0000256" key="2">
    <source>
        <dbReference type="ARBA" id="ARBA00022555"/>
    </source>
</evidence>
<sequence length="371" mass="40504">MRDATTRAHVVSPTGTPLLLIPAADRNSEIPQTPTRDEDDDSSEPAIEVPVSVRKTHKHLQRHKRIQERRGQNDITAISLDGPKVEISQNQTQDDTEREPTLIAAPVLAQNRTKPQRKQNKHQHNSALLTPTPTPPTSATEQPPPALHSTLPMAKPATQTAYPLLICSIGNPGPAYSNTLHSAGHHLTASLSASKNYQPFTKGLSGLVSRPQNTHMQFGLLGYKRVASDKPDAADDWTFWQSPSLMNVSGSHVKRAYSEWLRSIRLAAGNAGFEGRLVVVHDELEAQLGKVSVRDGASSAKGHNGIKSCQQQLGRVRWWRVGVGIGRPDSRDPDVVSKYVLGKMTAFQRGALEKSAVPVYKALERIAAGSR</sequence>
<dbReference type="InterPro" id="IPR036416">
    <property type="entry name" value="Pept_tRNA_hydro_sf"/>
</dbReference>
<feature type="compositionally biased region" description="Basic residues" evidence="6">
    <location>
        <begin position="54"/>
        <end position="67"/>
    </location>
</feature>